<dbReference type="Proteomes" id="UP000530032">
    <property type="component" value="Unassembled WGS sequence"/>
</dbReference>
<accession>A0A843BCH9</accession>
<evidence type="ECO:0000313" key="3">
    <source>
        <dbReference type="Proteomes" id="UP000530032"/>
    </source>
</evidence>
<reference evidence="2" key="1">
    <citation type="submission" date="2020-12" db="EMBL/GenBank/DDBJ databases">
        <title>Comamonas sp. nov., isolated from stream water.</title>
        <authorList>
            <person name="Park K.-H."/>
        </authorList>
    </citation>
    <scope>NUCLEOTIDE SEQUENCE</scope>
    <source>
        <strain evidence="2">EJ-4</strain>
    </source>
</reference>
<feature type="signal peptide" evidence="1">
    <location>
        <begin position="1"/>
        <end position="24"/>
    </location>
</feature>
<protein>
    <submittedName>
        <fullName evidence="2">Uncharacterized protein</fullName>
    </submittedName>
</protein>
<dbReference type="AlphaFoldDB" id="A0A843BCH9"/>
<proteinExistence type="predicted"/>
<evidence type="ECO:0000313" key="2">
    <source>
        <dbReference type="EMBL" id="MBI1627032.1"/>
    </source>
</evidence>
<keyword evidence="1" id="KW-0732">Signal</keyword>
<sequence length="186" mass="20665">LYMRKSSSSTVAYLLVLATLFETADEAINTLQAAQSGALVPEVLLRQVRYALPADDALVEAYIRAQGDVSNIVQMWEIPKRCIQKRLLELGLPDLAADPGQAVFPKASLQAFYLSKCSYQESLMLSGMDSRQFDGLLRCCGPIMVKALIKMDKEDVRCSRKELSNNLRRLHATLQGESPPAQMQEV</sequence>
<name>A0A843BCH9_9BURK</name>
<evidence type="ECO:0000256" key="1">
    <source>
        <dbReference type="SAM" id="SignalP"/>
    </source>
</evidence>
<keyword evidence="3" id="KW-1185">Reference proteome</keyword>
<feature type="non-terminal residue" evidence="2">
    <location>
        <position position="1"/>
    </location>
</feature>
<feature type="chain" id="PRO_5032933950" evidence="1">
    <location>
        <begin position="25"/>
        <end position="186"/>
    </location>
</feature>
<organism evidence="2 3">
    <name type="scientific">Comamonas suwonensis</name>
    <dbReference type="NCBI Taxonomy" id="2606214"/>
    <lineage>
        <taxon>Bacteria</taxon>
        <taxon>Pseudomonadati</taxon>
        <taxon>Pseudomonadota</taxon>
        <taxon>Betaproteobacteria</taxon>
        <taxon>Burkholderiales</taxon>
        <taxon>Comamonadaceae</taxon>
        <taxon>Comamonas</taxon>
    </lineage>
</organism>
<gene>
    <name evidence="2" type="ORF">HF327_021420</name>
</gene>
<dbReference type="EMBL" id="JABBCQ020000035">
    <property type="protein sequence ID" value="MBI1627032.1"/>
    <property type="molecule type" value="Genomic_DNA"/>
</dbReference>
<dbReference type="RefSeq" id="WP_198462374.1">
    <property type="nucleotide sequence ID" value="NZ_JABBCQ020000035.1"/>
</dbReference>
<comment type="caution">
    <text evidence="2">The sequence shown here is derived from an EMBL/GenBank/DDBJ whole genome shotgun (WGS) entry which is preliminary data.</text>
</comment>